<protein>
    <submittedName>
        <fullName evidence="1">Uncharacterized protein</fullName>
    </submittedName>
</protein>
<keyword evidence="2" id="KW-1185">Reference proteome</keyword>
<dbReference type="AlphaFoldDB" id="A0A8C0KPR6"/>
<sequence>MTGCLLIGNKYPNFEANTIIGHIHLYDFLRGHMGHSFVPCLRSYHSVIKSLQSCWAFWAQQRRIYRAFL</sequence>
<reference evidence="1" key="2">
    <citation type="submission" date="2025-09" db="UniProtKB">
        <authorList>
            <consortium name="Ensembl"/>
        </authorList>
    </citation>
    <scope>IDENTIFICATION</scope>
</reference>
<proteinExistence type="predicted"/>
<name>A0A8C0KPR6_CANLU</name>
<dbReference type="GeneTree" id="ENSGT00960000188126"/>
<dbReference type="Ensembl" id="ENSCAFT00020021198.1">
    <property type="protein sequence ID" value="ENSCAFP00020018279.1"/>
    <property type="gene ID" value="ENSCAFG00020014609.1"/>
</dbReference>
<dbReference type="Proteomes" id="UP000694391">
    <property type="component" value="Unplaced"/>
</dbReference>
<reference evidence="1" key="1">
    <citation type="submission" date="2025-08" db="UniProtKB">
        <authorList>
            <consortium name="Ensembl"/>
        </authorList>
    </citation>
    <scope>IDENTIFICATION</scope>
</reference>
<evidence type="ECO:0000313" key="2">
    <source>
        <dbReference type="Proteomes" id="UP000694391"/>
    </source>
</evidence>
<organism evidence="1 2">
    <name type="scientific">Canis lupus dingo</name>
    <name type="common">dingo</name>
    <dbReference type="NCBI Taxonomy" id="286419"/>
    <lineage>
        <taxon>Eukaryota</taxon>
        <taxon>Metazoa</taxon>
        <taxon>Chordata</taxon>
        <taxon>Craniata</taxon>
        <taxon>Vertebrata</taxon>
        <taxon>Euteleostomi</taxon>
        <taxon>Mammalia</taxon>
        <taxon>Eutheria</taxon>
        <taxon>Laurasiatheria</taxon>
        <taxon>Carnivora</taxon>
        <taxon>Caniformia</taxon>
        <taxon>Canidae</taxon>
        <taxon>Canis</taxon>
    </lineage>
</organism>
<evidence type="ECO:0000313" key="1">
    <source>
        <dbReference type="Ensembl" id="ENSCAFP00020018279.1"/>
    </source>
</evidence>
<accession>A0A8C0KPR6</accession>